<feature type="domain" description="GGDEF" evidence="3">
    <location>
        <begin position="269"/>
        <end position="401"/>
    </location>
</feature>
<organism evidence="4 5">
    <name type="scientific">Polymorphospora lycopeni</name>
    <dbReference type="NCBI Taxonomy" id="3140240"/>
    <lineage>
        <taxon>Bacteria</taxon>
        <taxon>Bacillati</taxon>
        <taxon>Actinomycetota</taxon>
        <taxon>Actinomycetes</taxon>
        <taxon>Micromonosporales</taxon>
        <taxon>Micromonosporaceae</taxon>
        <taxon>Polymorphospora</taxon>
    </lineage>
</organism>
<evidence type="ECO:0000313" key="5">
    <source>
        <dbReference type="Proteomes" id="UP001582793"/>
    </source>
</evidence>
<dbReference type="Gene3D" id="3.20.20.450">
    <property type="entry name" value="EAL domain"/>
    <property type="match status" value="1"/>
</dbReference>
<dbReference type="InterPro" id="IPR035965">
    <property type="entry name" value="PAS-like_dom_sf"/>
</dbReference>
<dbReference type="Gene3D" id="3.30.70.270">
    <property type="match status" value="1"/>
</dbReference>
<dbReference type="CDD" id="cd01949">
    <property type="entry name" value="GGDEF"/>
    <property type="match status" value="1"/>
</dbReference>
<dbReference type="CDD" id="cd00130">
    <property type="entry name" value="PAS"/>
    <property type="match status" value="1"/>
</dbReference>
<dbReference type="Proteomes" id="UP001582793">
    <property type="component" value="Unassembled WGS sequence"/>
</dbReference>
<evidence type="ECO:0000259" key="1">
    <source>
        <dbReference type="PROSITE" id="PS50113"/>
    </source>
</evidence>
<dbReference type="CDD" id="cd01948">
    <property type="entry name" value="EAL"/>
    <property type="match status" value="1"/>
</dbReference>
<accession>A0ABV5CP94</accession>
<dbReference type="PANTHER" id="PTHR44757:SF2">
    <property type="entry name" value="BIOFILM ARCHITECTURE MAINTENANCE PROTEIN MBAA"/>
    <property type="match status" value="1"/>
</dbReference>
<dbReference type="InterPro" id="IPR000160">
    <property type="entry name" value="GGDEF_dom"/>
</dbReference>
<dbReference type="SMART" id="SM00052">
    <property type="entry name" value="EAL"/>
    <property type="match status" value="1"/>
</dbReference>
<gene>
    <name evidence="4" type="ORF">AAFH96_11520</name>
</gene>
<dbReference type="InterPro" id="IPR013655">
    <property type="entry name" value="PAS_fold_3"/>
</dbReference>
<keyword evidence="5" id="KW-1185">Reference proteome</keyword>
<dbReference type="RefSeq" id="WP_364220285.1">
    <property type="nucleotide sequence ID" value="NZ_JBCGDC010000025.1"/>
</dbReference>
<dbReference type="NCBIfam" id="TIGR00254">
    <property type="entry name" value="GGDEF"/>
    <property type="match status" value="1"/>
</dbReference>
<dbReference type="InterPro" id="IPR052155">
    <property type="entry name" value="Biofilm_reg_signaling"/>
</dbReference>
<dbReference type="Gene3D" id="3.30.450.20">
    <property type="entry name" value="PAS domain"/>
    <property type="match status" value="1"/>
</dbReference>
<name>A0ABV5CP94_9ACTN</name>
<sequence>MPAALPPGVPDAVLQVMGSALLTTTDGTVDWCNEAAVRLGQAIGTDLRTLPLATVTPDGPSRELPCPVPDGKPHYLRVTCRQLPPRDGVGPELLYEVADVTAARADRARADNYEWRLKHIEQLSKVGTWEWDLATNDVIWSPTLLSMFGLPAGSTLDYPAYRAMLYPDDVAMIESTLAAALERPAPFSYTHRMYLADGRTLRVFECYGEVFTDAGGAPARVLGTAHDVTEVQRVQDELTYLADHDPLTGLPNRRALTAAISGAAAQGRAGGTLLLIDVDNFKDINDLRGHGVGDEVMRLLARLLTSHLPAGAVVGRLGGDEFAVLLDGYDPAAAMAVAGRLCDLVARTPFAVRGEPLRVTLSIGAAPFEPGDDHDLLLAHADLALYQAKDEGRNRARLFAPEQHRQAAQRVGVVSRVRRALDTGRLELDAQPIIDLSDLGVHSYELLVRVRDGHLPELEPADFLPALERGDMVCELDRWVVETAIRALARATAAGAALRFDVNISSRSLEDPSFGDWVVHALRSAGVPATRLGLEITETTAIANLHDARRLASTITSAGCGFSLDDFGAGYGSFVYLKHLPFTTVKIAGEFVRHADHGGPDPILVDAVVRAAHGLGMYTVAEHIDRPELVGVLKMLGVDRGQGFHLGRPQRLDDLMRRTIPLDAATGVP</sequence>
<dbReference type="InterPro" id="IPR001633">
    <property type="entry name" value="EAL_dom"/>
</dbReference>
<dbReference type="PROSITE" id="PS50883">
    <property type="entry name" value="EAL"/>
    <property type="match status" value="1"/>
</dbReference>
<dbReference type="PROSITE" id="PS50113">
    <property type="entry name" value="PAC"/>
    <property type="match status" value="1"/>
</dbReference>
<evidence type="ECO:0000259" key="2">
    <source>
        <dbReference type="PROSITE" id="PS50883"/>
    </source>
</evidence>
<dbReference type="SUPFAM" id="SSF55785">
    <property type="entry name" value="PYP-like sensor domain (PAS domain)"/>
    <property type="match status" value="1"/>
</dbReference>
<dbReference type="Pfam" id="PF00990">
    <property type="entry name" value="GGDEF"/>
    <property type="match status" value="1"/>
</dbReference>
<dbReference type="SUPFAM" id="SSF141868">
    <property type="entry name" value="EAL domain-like"/>
    <property type="match status" value="1"/>
</dbReference>
<feature type="domain" description="EAL" evidence="2">
    <location>
        <begin position="410"/>
        <end position="663"/>
    </location>
</feature>
<evidence type="ECO:0000259" key="3">
    <source>
        <dbReference type="PROSITE" id="PS50887"/>
    </source>
</evidence>
<feature type="domain" description="PAC" evidence="1">
    <location>
        <begin position="187"/>
        <end position="240"/>
    </location>
</feature>
<dbReference type="SMART" id="SM00267">
    <property type="entry name" value="GGDEF"/>
    <property type="match status" value="1"/>
</dbReference>
<dbReference type="InterPro" id="IPR029787">
    <property type="entry name" value="Nucleotide_cyclase"/>
</dbReference>
<dbReference type="InterPro" id="IPR000700">
    <property type="entry name" value="PAS-assoc_C"/>
</dbReference>
<dbReference type="InterPro" id="IPR043128">
    <property type="entry name" value="Rev_trsase/Diguanyl_cyclase"/>
</dbReference>
<proteinExistence type="predicted"/>
<comment type="caution">
    <text evidence="4">The sequence shown here is derived from an EMBL/GenBank/DDBJ whole genome shotgun (WGS) entry which is preliminary data.</text>
</comment>
<dbReference type="Pfam" id="PF00563">
    <property type="entry name" value="EAL"/>
    <property type="match status" value="1"/>
</dbReference>
<protein>
    <submittedName>
        <fullName evidence="4">EAL domain-containing protein</fullName>
    </submittedName>
</protein>
<dbReference type="PROSITE" id="PS50887">
    <property type="entry name" value="GGDEF"/>
    <property type="match status" value="1"/>
</dbReference>
<dbReference type="InterPro" id="IPR035919">
    <property type="entry name" value="EAL_sf"/>
</dbReference>
<evidence type="ECO:0000313" key="4">
    <source>
        <dbReference type="EMBL" id="MFB6393735.1"/>
    </source>
</evidence>
<dbReference type="PANTHER" id="PTHR44757">
    <property type="entry name" value="DIGUANYLATE CYCLASE DGCP"/>
    <property type="match status" value="1"/>
</dbReference>
<dbReference type="InterPro" id="IPR000014">
    <property type="entry name" value="PAS"/>
</dbReference>
<dbReference type="EMBL" id="JBCGDC010000025">
    <property type="protein sequence ID" value="MFB6393735.1"/>
    <property type="molecule type" value="Genomic_DNA"/>
</dbReference>
<reference evidence="4 5" key="1">
    <citation type="submission" date="2024-04" db="EMBL/GenBank/DDBJ databases">
        <title>Polymorphospora sp. isolated from Baiyangdian Lake in Xiong'an New Area.</title>
        <authorList>
            <person name="Zhang X."/>
            <person name="Liu J."/>
        </authorList>
    </citation>
    <scope>NUCLEOTIDE SEQUENCE [LARGE SCALE GENOMIC DNA]</scope>
    <source>
        <strain evidence="4 5">2-325</strain>
    </source>
</reference>
<dbReference type="SUPFAM" id="SSF55073">
    <property type="entry name" value="Nucleotide cyclase"/>
    <property type="match status" value="1"/>
</dbReference>
<dbReference type="Pfam" id="PF08447">
    <property type="entry name" value="PAS_3"/>
    <property type="match status" value="1"/>
</dbReference>